<feature type="region of interest" description="Disordered" evidence="6">
    <location>
        <begin position="550"/>
        <end position="583"/>
    </location>
</feature>
<dbReference type="EMBL" id="JBBXJM010000003">
    <property type="protein sequence ID" value="KAL1410157.1"/>
    <property type="molecule type" value="Genomic_DNA"/>
</dbReference>
<comment type="subcellular location">
    <subcellularLocation>
        <location evidence="1">Membrane</location>
        <topology evidence="1">Multi-pass membrane protein</topology>
    </subcellularLocation>
</comment>
<evidence type="ECO:0000256" key="4">
    <source>
        <dbReference type="ARBA" id="ARBA00022989"/>
    </source>
</evidence>
<keyword evidence="5 7" id="KW-0472">Membrane</keyword>
<sequence>MTSPRTPRRFGSREPDTPGPSEASGTNGASPIGLGQAPGRPGGSAERYTSLSSLMRSPELGSPTARNGASGWRLPSVEGDAVRGTNGDGAAAQRGQHKERLSLWRLMALTVSMGGSQIAWTVELGYGTPYLRDLGMSESMTSLVWLAGPISGLVVQPLIGAISDSSTSRYRRRYWVVASTVLLVLSGLGLAFTEPVAKAIVDLFGGGQGDWDPNTGAMVRDLAIAIAIFCFYCLDFALNGLQASLRNLVFDVTPSDQLNSANVWNGRFNHLGNIVGFTMGYMNLNNVWGLKWLGGNQFRKLCVLSLILLVITVWITCNYIEEDERATHFHRRSKLRDVLATIKEAIVTLPKPVRRICMVQIAAFMGWFPFLFYATYYVINVMAYELGKEPDLTVATRAGSFALLIYSFVAIFAGTILPWFAERDPRLVGTTYDEDSADEDETLDTEFARDRAHQAEVERVREMVRQWKLEAARDGKPLKLPRMPFLLRNIWTWALILFFVLMMGTFAVQKVWQATILISLVGICWAVACWVPFAMIMEFLKEIEQPAANGTNGTNTNGAVTPAKNPRAAHGRSHSLGPAMGTDQSSVYTERTLTERTPLMRSYSTADLEGASMEFAGQGSVAGGTIMGIHNLAIVFPQFIVALVASLIFKVADGDDGSSPPPPFDEVFKAKTGVAWVLRFGGLMALVGAAICRQVPPTKTEKIMRRRLAEIREESGE</sequence>
<feature type="transmembrane region" description="Helical" evidence="7">
    <location>
        <begin position="356"/>
        <end position="379"/>
    </location>
</feature>
<feature type="transmembrane region" description="Helical" evidence="7">
    <location>
        <begin position="486"/>
        <end position="508"/>
    </location>
</feature>
<keyword evidence="3 7" id="KW-0812">Transmembrane</keyword>
<name>A0ABR3Q6C1_9TREE</name>
<dbReference type="SUPFAM" id="SSF103473">
    <property type="entry name" value="MFS general substrate transporter"/>
    <property type="match status" value="1"/>
</dbReference>
<accession>A0ABR3Q6C1</accession>
<feature type="transmembrane region" description="Helical" evidence="7">
    <location>
        <begin position="142"/>
        <end position="162"/>
    </location>
</feature>
<evidence type="ECO:0000256" key="5">
    <source>
        <dbReference type="ARBA" id="ARBA00023136"/>
    </source>
</evidence>
<evidence type="ECO:0000256" key="7">
    <source>
        <dbReference type="SAM" id="Phobius"/>
    </source>
</evidence>
<evidence type="ECO:0000256" key="1">
    <source>
        <dbReference type="ARBA" id="ARBA00004141"/>
    </source>
</evidence>
<evidence type="ECO:0000256" key="6">
    <source>
        <dbReference type="SAM" id="MobiDB-lite"/>
    </source>
</evidence>
<keyword evidence="4 7" id="KW-1133">Transmembrane helix</keyword>
<protein>
    <recommendedName>
        <fullName evidence="10">Major facilitator superfamily (MFS) profile domain-containing protein</fullName>
    </recommendedName>
</protein>
<dbReference type="Gene3D" id="1.20.1250.20">
    <property type="entry name" value="MFS general substrate transporter like domains"/>
    <property type="match status" value="1"/>
</dbReference>
<feature type="transmembrane region" description="Helical" evidence="7">
    <location>
        <begin position="632"/>
        <end position="652"/>
    </location>
</feature>
<organism evidence="8 9">
    <name type="scientific">Vanrija albida</name>
    <dbReference type="NCBI Taxonomy" id="181172"/>
    <lineage>
        <taxon>Eukaryota</taxon>
        <taxon>Fungi</taxon>
        <taxon>Dikarya</taxon>
        <taxon>Basidiomycota</taxon>
        <taxon>Agaricomycotina</taxon>
        <taxon>Tremellomycetes</taxon>
        <taxon>Trichosporonales</taxon>
        <taxon>Trichosporonaceae</taxon>
        <taxon>Vanrija</taxon>
    </lineage>
</organism>
<dbReference type="InterPro" id="IPR036259">
    <property type="entry name" value="MFS_trans_sf"/>
</dbReference>
<dbReference type="PANTHER" id="PTHR19432">
    <property type="entry name" value="SUGAR TRANSPORTER"/>
    <property type="match status" value="1"/>
</dbReference>
<feature type="transmembrane region" description="Helical" evidence="7">
    <location>
        <begin position="103"/>
        <end position="122"/>
    </location>
</feature>
<dbReference type="InterPro" id="IPR011701">
    <property type="entry name" value="MFS"/>
</dbReference>
<comment type="caution">
    <text evidence="8">The sequence shown here is derived from an EMBL/GenBank/DDBJ whole genome shotgun (WGS) entry which is preliminary data.</text>
</comment>
<feature type="transmembrane region" description="Helical" evidence="7">
    <location>
        <begin position="672"/>
        <end position="692"/>
    </location>
</feature>
<evidence type="ECO:0000313" key="8">
    <source>
        <dbReference type="EMBL" id="KAL1410157.1"/>
    </source>
</evidence>
<feature type="transmembrane region" description="Helical" evidence="7">
    <location>
        <begin position="514"/>
        <end position="536"/>
    </location>
</feature>
<dbReference type="Pfam" id="PF07690">
    <property type="entry name" value="MFS_1"/>
    <property type="match status" value="1"/>
</dbReference>
<dbReference type="Proteomes" id="UP001565368">
    <property type="component" value="Unassembled WGS sequence"/>
</dbReference>
<evidence type="ECO:0000313" key="9">
    <source>
        <dbReference type="Proteomes" id="UP001565368"/>
    </source>
</evidence>
<feature type="transmembrane region" description="Helical" evidence="7">
    <location>
        <begin position="217"/>
        <end position="238"/>
    </location>
</feature>
<evidence type="ECO:0000256" key="2">
    <source>
        <dbReference type="ARBA" id="ARBA00022448"/>
    </source>
</evidence>
<dbReference type="RefSeq" id="XP_069210101.1">
    <property type="nucleotide sequence ID" value="XM_069352683.1"/>
</dbReference>
<keyword evidence="9" id="KW-1185">Reference proteome</keyword>
<feature type="transmembrane region" description="Helical" evidence="7">
    <location>
        <begin position="399"/>
        <end position="421"/>
    </location>
</feature>
<dbReference type="GeneID" id="95985205"/>
<dbReference type="PANTHER" id="PTHR19432:SF35">
    <property type="entry name" value="SOLUTE CARRIER FAMILY 45 MEMBER 3 ISOFORM X1"/>
    <property type="match status" value="1"/>
</dbReference>
<feature type="region of interest" description="Disordered" evidence="6">
    <location>
        <begin position="1"/>
        <end position="95"/>
    </location>
</feature>
<feature type="transmembrane region" description="Helical" evidence="7">
    <location>
        <begin position="174"/>
        <end position="197"/>
    </location>
</feature>
<evidence type="ECO:0008006" key="10">
    <source>
        <dbReference type="Google" id="ProtNLM"/>
    </source>
</evidence>
<feature type="compositionally biased region" description="Basic residues" evidence="6">
    <location>
        <begin position="1"/>
        <end position="10"/>
    </location>
</feature>
<evidence type="ECO:0000256" key="3">
    <source>
        <dbReference type="ARBA" id="ARBA00022692"/>
    </source>
</evidence>
<gene>
    <name evidence="8" type="ORF">Q8F55_004162</name>
</gene>
<proteinExistence type="predicted"/>
<feature type="compositionally biased region" description="Low complexity" evidence="6">
    <location>
        <begin position="550"/>
        <end position="559"/>
    </location>
</feature>
<reference evidence="8 9" key="1">
    <citation type="submission" date="2023-08" db="EMBL/GenBank/DDBJ databases">
        <title>Annotated Genome Sequence of Vanrija albida AlHP1.</title>
        <authorList>
            <person name="Herzog R."/>
        </authorList>
    </citation>
    <scope>NUCLEOTIDE SEQUENCE [LARGE SCALE GENOMIC DNA]</scope>
    <source>
        <strain evidence="8 9">AlHP1</strain>
    </source>
</reference>
<keyword evidence="2" id="KW-0813">Transport</keyword>